<evidence type="ECO:0000256" key="5">
    <source>
        <dbReference type="PIRSR" id="PIRSR000137-2"/>
    </source>
</evidence>
<dbReference type="InterPro" id="IPR012132">
    <property type="entry name" value="GMC_OxRdtase"/>
</dbReference>
<dbReference type="InterPro" id="IPR000172">
    <property type="entry name" value="GMC_OxRdtase_N"/>
</dbReference>
<keyword evidence="6" id="KW-0732">Signal</keyword>
<keyword evidence="9" id="KW-1185">Reference proteome</keyword>
<dbReference type="PANTHER" id="PTHR11552:SF147">
    <property type="entry name" value="CHOLINE DEHYDROGENASE, MITOCHONDRIAL"/>
    <property type="match status" value="1"/>
</dbReference>
<dbReference type="Gene3D" id="3.30.410.40">
    <property type="match status" value="1"/>
</dbReference>
<dbReference type="Pfam" id="PF00732">
    <property type="entry name" value="GMC_oxred_N"/>
    <property type="match status" value="1"/>
</dbReference>
<name>A0AB34JQJ5_PRYPA</name>
<evidence type="ECO:0000256" key="4">
    <source>
        <dbReference type="ARBA" id="ARBA00022827"/>
    </source>
</evidence>
<dbReference type="GO" id="GO:0016614">
    <property type="term" value="F:oxidoreductase activity, acting on CH-OH group of donors"/>
    <property type="evidence" value="ECO:0007669"/>
    <property type="project" value="InterPro"/>
</dbReference>
<dbReference type="EMBL" id="JBGBPQ010000006">
    <property type="protein sequence ID" value="KAL1523423.1"/>
    <property type="molecule type" value="Genomic_DNA"/>
</dbReference>
<feature type="chain" id="PRO_5044346573" description="Glucose-methanol-choline oxidoreductase N-terminal domain-containing protein" evidence="6">
    <location>
        <begin position="20"/>
        <end position="612"/>
    </location>
</feature>
<reference evidence="8 9" key="1">
    <citation type="journal article" date="2024" name="Science">
        <title>Giant polyketide synthase enzymes in the biosynthesis of giant marine polyether toxins.</title>
        <authorList>
            <person name="Fallon T.R."/>
            <person name="Shende V.V."/>
            <person name="Wierzbicki I.H."/>
            <person name="Pendleton A.L."/>
            <person name="Watervoot N.F."/>
            <person name="Auber R.P."/>
            <person name="Gonzalez D.J."/>
            <person name="Wisecaver J.H."/>
            <person name="Moore B.S."/>
        </authorList>
    </citation>
    <scope>NUCLEOTIDE SEQUENCE [LARGE SCALE GENOMIC DNA]</scope>
    <source>
        <strain evidence="8 9">12B1</strain>
    </source>
</reference>
<dbReference type="SUPFAM" id="SSF51905">
    <property type="entry name" value="FAD/NAD(P)-binding domain"/>
    <property type="match status" value="1"/>
</dbReference>
<evidence type="ECO:0000313" key="8">
    <source>
        <dbReference type="EMBL" id="KAL1523423.1"/>
    </source>
</evidence>
<dbReference type="PROSITE" id="PS00624">
    <property type="entry name" value="GMC_OXRED_2"/>
    <property type="match status" value="1"/>
</dbReference>
<keyword evidence="3" id="KW-0285">Flavoprotein</keyword>
<comment type="similarity">
    <text evidence="2">Belongs to the GMC oxidoreductase family.</text>
</comment>
<comment type="cofactor">
    <cofactor evidence="1 5">
        <name>FAD</name>
        <dbReference type="ChEBI" id="CHEBI:57692"/>
    </cofactor>
</comment>
<protein>
    <recommendedName>
        <fullName evidence="7">Glucose-methanol-choline oxidoreductase N-terminal domain-containing protein</fullName>
    </recommendedName>
</protein>
<evidence type="ECO:0000259" key="7">
    <source>
        <dbReference type="PROSITE" id="PS00624"/>
    </source>
</evidence>
<dbReference type="Proteomes" id="UP001515480">
    <property type="component" value="Unassembled WGS sequence"/>
</dbReference>
<evidence type="ECO:0000256" key="1">
    <source>
        <dbReference type="ARBA" id="ARBA00001974"/>
    </source>
</evidence>
<evidence type="ECO:0000256" key="6">
    <source>
        <dbReference type="SAM" id="SignalP"/>
    </source>
</evidence>
<proteinExistence type="inferred from homology"/>
<dbReference type="Gene3D" id="3.50.50.60">
    <property type="entry name" value="FAD/NAD(P)-binding domain"/>
    <property type="match status" value="1"/>
</dbReference>
<accession>A0AB34JQJ5</accession>
<dbReference type="PANTHER" id="PTHR11552">
    <property type="entry name" value="GLUCOSE-METHANOL-CHOLINE GMC OXIDOREDUCTASE"/>
    <property type="match status" value="1"/>
</dbReference>
<dbReference type="AlphaFoldDB" id="A0AB34JQJ5"/>
<dbReference type="PIRSF" id="PIRSF000137">
    <property type="entry name" value="Alcohol_oxidase"/>
    <property type="match status" value="1"/>
</dbReference>
<keyword evidence="4 5" id="KW-0274">FAD</keyword>
<dbReference type="Pfam" id="PF05199">
    <property type="entry name" value="GMC_oxred_C"/>
    <property type="match status" value="1"/>
</dbReference>
<dbReference type="SUPFAM" id="SSF54373">
    <property type="entry name" value="FAD-linked reductases, C-terminal domain"/>
    <property type="match status" value="1"/>
</dbReference>
<sequence length="612" mass="65974">MRPAFRALALAATTCAALALGLFIVLHDNDELATFDYIVVGGGSTGSIVAGRLGQAGYTVLVLEAGGTTQNSLGGTQGVAGKWTIFDIPLGWVQVLSDHRWSKEFQWEVPSDPPPAIARGLGGCGIHNAMLYMRGRPEDFEAWGAGWGWADVLPYYIRSEDNQRHTKSELHGVGGPVAVSDVKSDNISRAFVESCVASGVDANDDFNGARREGAGFYQFLIRGGVRDAPAAAFLGFGNRPSTVSVVTHSLVSRVLFEGNRAWGVEYVRGTNPNGGAARLKAAARKEVVLCAGAINTPKLLQLSGVGDRPMLDNFGIPTVYHNPSVGSSAADGVYAIMQWASVGGDFVRCRIDSLGGSEDNDYCSDQLKRWAAGDADSVFASPGVSAGAFLRSPYAQGGEPDIQLTIHPWDKYGRTWTSSYQGFATMEIANNHPRSRGRVALRSGRFSDPPIFEGVYLSNINDSLALLWAIREVRKIAKLPPLRDILRAELIPGALLTSDKDLLDAIQCGPKQFRSLGRPACDRTELPVNHLAGTCRLGDPADSRAVVDHRLRVIGVRGLRVADASVMPRPPSGNTHATCMMIGERAAQMIIDDDRGVRRALQRKRSKRRYES</sequence>
<feature type="signal peptide" evidence="6">
    <location>
        <begin position="1"/>
        <end position="19"/>
    </location>
</feature>
<organism evidence="8 9">
    <name type="scientific">Prymnesium parvum</name>
    <name type="common">Toxic golden alga</name>
    <dbReference type="NCBI Taxonomy" id="97485"/>
    <lineage>
        <taxon>Eukaryota</taxon>
        <taxon>Haptista</taxon>
        <taxon>Haptophyta</taxon>
        <taxon>Prymnesiophyceae</taxon>
        <taxon>Prymnesiales</taxon>
        <taxon>Prymnesiaceae</taxon>
        <taxon>Prymnesium</taxon>
    </lineage>
</organism>
<evidence type="ECO:0000313" key="9">
    <source>
        <dbReference type="Proteomes" id="UP001515480"/>
    </source>
</evidence>
<feature type="domain" description="Glucose-methanol-choline oxidoreductase N-terminal" evidence="7">
    <location>
        <begin position="292"/>
        <end position="306"/>
    </location>
</feature>
<dbReference type="InterPro" id="IPR007867">
    <property type="entry name" value="GMC_OxRtase_C"/>
</dbReference>
<gene>
    <name evidence="8" type="ORF">AB1Y20_018363</name>
</gene>
<evidence type="ECO:0000256" key="3">
    <source>
        <dbReference type="ARBA" id="ARBA00022630"/>
    </source>
</evidence>
<comment type="caution">
    <text evidence="8">The sequence shown here is derived from an EMBL/GenBank/DDBJ whole genome shotgun (WGS) entry which is preliminary data.</text>
</comment>
<dbReference type="GO" id="GO:0050660">
    <property type="term" value="F:flavin adenine dinucleotide binding"/>
    <property type="evidence" value="ECO:0007669"/>
    <property type="project" value="InterPro"/>
</dbReference>
<evidence type="ECO:0000256" key="2">
    <source>
        <dbReference type="ARBA" id="ARBA00010790"/>
    </source>
</evidence>
<dbReference type="InterPro" id="IPR036188">
    <property type="entry name" value="FAD/NAD-bd_sf"/>
</dbReference>
<feature type="binding site" evidence="5">
    <location>
        <position position="251"/>
    </location>
    <ligand>
        <name>FAD</name>
        <dbReference type="ChEBI" id="CHEBI:57692"/>
    </ligand>
</feature>